<gene>
    <name evidence="1" type="ORF">CM240_2485</name>
</gene>
<proteinExistence type="predicted"/>
<dbReference type="HOGENOM" id="CLU_195851_0_0_9"/>
<organism evidence="1 2">
    <name type="scientific">Clostridium bornimense</name>
    <dbReference type="NCBI Taxonomy" id="1216932"/>
    <lineage>
        <taxon>Bacteria</taxon>
        <taxon>Bacillati</taxon>
        <taxon>Bacillota</taxon>
        <taxon>Clostridia</taxon>
        <taxon>Eubacteriales</taxon>
        <taxon>Clostridiaceae</taxon>
        <taxon>Clostridium</taxon>
    </lineage>
</organism>
<protein>
    <submittedName>
        <fullName evidence="1">Uncharacterized protein</fullName>
    </submittedName>
</protein>
<dbReference type="eggNOG" id="ENOG50324N2">
    <property type="taxonomic scope" value="Bacteria"/>
</dbReference>
<dbReference type="PATRIC" id="fig|1216932.3.peg.2464"/>
<dbReference type="EMBL" id="HG917868">
    <property type="protein sequence ID" value="CDM69621.1"/>
    <property type="molecule type" value="Genomic_DNA"/>
</dbReference>
<evidence type="ECO:0000313" key="1">
    <source>
        <dbReference type="EMBL" id="CDM69621.1"/>
    </source>
</evidence>
<evidence type="ECO:0000313" key="2">
    <source>
        <dbReference type="Proteomes" id="UP000019426"/>
    </source>
</evidence>
<dbReference type="AlphaFoldDB" id="W6RY79"/>
<accession>W6RY79</accession>
<dbReference type="RefSeq" id="WP_044039419.1">
    <property type="nucleotide sequence ID" value="NZ_HG917868.1"/>
</dbReference>
<dbReference type="OrthoDB" id="1935443at2"/>
<dbReference type="KEGG" id="clt:CM240_2485"/>
<keyword evidence="2" id="KW-1185">Reference proteome</keyword>
<dbReference type="Proteomes" id="UP000019426">
    <property type="component" value="Chromosome M2/40_rep1"/>
</dbReference>
<sequence>MPRYRLDINGVIELSDYSAISDYIHMVQKNDNLTIVFNENNSNDGDMVCSILEGTNFQIQKRGRDNDGKFIICAQRKS</sequence>
<dbReference type="STRING" id="1216932.CM240_2485"/>
<name>W6RY79_9CLOT</name>
<reference evidence="1 2" key="1">
    <citation type="submission" date="2013-11" db="EMBL/GenBank/DDBJ databases">
        <title>Complete genome sequence of Clostridum sp. M2/40.</title>
        <authorList>
            <person name="Wibberg D."/>
            <person name="Puehler A."/>
            <person name="Schlueter A."/>
        </authorList>
    </citation>
    <scope>NUCLEOTIDE SEQUENCE [LARGE SCALE GENOMIC DNA]</scope>
    <source>
        <strain evidence="2">M2/40</strain>
    </source>
</reference>